<dbReference type="Pfam" id="PF01841">
    <property type="entry name" value="Transglut_core"/>
    <property type="match status" value="1"/>
</dbReference>
<dbReference type="InterPro" id="IPR002931">
    <property type="entry name" value="Transglutaminase-like"/>
</dbReference>
<evidence type="ECO:0000313" key="3">
    <source>
        <dbReference type="Proteomes" id="UP000092024"/>
    </source>
</evidence>
<keyword evidence="3" id="KW-1185">Reference proteome</keyword>
<gene>
    <name evidence="2" type="ORF">A7K91_11725</name>
</gene>
<reference evidence="2 3" key="1">
    <citation type="submission" date="2016-05" db="EMBL/GenBank/DDBJ databases">
        <title>Paenibacillus oryzae. sp. nov., isolated from the rice root.</title>
        <authorList>
            <person name="Zhang J."/>
            <person name="Zhang X."/>
        </authorList>
    </citation>
    <scope>NUCLEOTIDE SEQUENCE [LARGE SCALE GENOMIC DNA]</scope>
    <source>
        <strain evidence="2 3">1DrF-4</strain>
    </source>
</reference>
<dbReference type="RefSeq" id="WP_068684621.1">
    <property type="nucleotide sequence ID" value="NZ_LYPA01000065.1"/>
</dbReference>
<dbReference type="PANTHER" id="PTHR33490">
    <property type="entry name" value="BLR5614 PROTEIN-RELATED"/>
    <property type="match status" value="1"/>
</dbReference>
<dbReference type="STRING" id="1844972.A7K91_11725"/>
<comment type="caution">
    <text evidence="2">The sequence shown here is derived from an EMBL/GenBank/DDBJ whole genome shotgun (WGS) entry which is preliminary data.</text>
</comment>
<dbReference type="OrthoDB" id="9804872at2"/>
<evidence type="ECO:0000259" key="1">
    <source>
        <dbReference type="Pfam" id="PF01841"/>
    </source>
</evidence>
<protein>
    <submittedName>
        <fullName evidence="2">Transglutaminase</fullName>
    </submittedName>
</protein>
<dbReference type="AlphaFoldDB" id="A0A1A5YF29"/>
<dbReference type="Gene3D" id="3.10.620.30">
    <property type="match status" value="1"/>
</dbReference>
<name>A0A1A5YF29_9BACL</name>
<feature type="domain" description="Transglutaminase-like" evidence="1">
    <location>
        <begin position="33"/>
        <end position="132"/>
    </location>
</feature>
<accession>A0A1A5YF29</accession>
<evidence type="ECO:0000313" key="2">
    <source>
        <dbReference type="EMBL" id="OBR64194.1"/>
    </source>
</evidence>
<dbReference type="EMBL" id="LYPA01000065">
    <property type="protein sequence ID" value="OBR64194.1"/>
    <property type="molecule type" value="Genomic_DNA"/>
</dbReference>
<dbReference type="SUPFAM" id="SSF54001">
    <property type="entry name" value="Cysteine proteinases"/>
    <property type="match status" value="1"/>
</dbReference>
<proteinExistence type="predicted"/>
<sequence>MKAYTKETNLLNYSDSAIQILIKSRGWDRLPVKEQILGIYNYVRDEILFGYNRADDIPASEVLKDGYGQCNTKGVLFMALLRAVGVPCRMHGFTIHKSLQKGAMTGWYYLLSPREILHSWVEVKYQGKWLNIEGFILDLSYLNKLQQKFKQCTGSFCGYGVATDNFQNPAIFWNENDTYVQKEGIERDFGLFDSADDFFNQHRQGLGPLKRAIFSSIVRHLMNRNVGRIRRG</sequence>
<dbReference type="InterPro" id="IPR038765">
    <property type="entry name" value="Papain-like_cys_pep_sf"/>
</dbReference>
<dbReference type="PANTHER" id="PTHR33490:SF3">
    <property type="entry name" value="CONSERVED INTEGRAL MEMBRANE PROTEIN"/>
    <property type="match status" value="1"/>
</dbReference>
<organism evidence="2 3">
    <name type="scientific">Paenibacillus oryzae</name>
    <dbReference type="NCBI Taxonomy" id="1844972"/>
    <lineage>
        <taxon>Bacteria</taxon>
        <taxon>Bacillati</taxon>
        <taxon>Bacillota</taxon>
        <taxon>Bacilli</taxon>
        <taxon>Bacillales</taxon>
        <taxon>Paenibacillaceae</taxon>
        <taxon>Paenibacillus</taxon>
    </lineage>
</organism>
<dbReference type="Proteomes" id="UP000092024">
    <property type="component" value="Unassembled WGS sequence"/>
</dbReference>